<feature type="region of interest" description="Disordered" evidence="1">
    <location>
        <begin position="183"/>
        <end position="219"/>
    </location>
</feature>
<dbReference type="EMBL" id="JAQIIO010000012">
    <property type="protein sequence ID" value="MDA5095579.1"/>
    <property type="molecule type" value="Genomic_DNA"/>
</dbReference>
<dbReference type="InterPro" id="IPR022026">
    <property type="entry name" value="DUF5981"/>
</dbReference>
<evidence type="ECO:0000313" key="3">
    <source>
        <dbReference type="EMBL" id="MDA5095579.1"/>
    </source>
</evidence>
<evidence type="ECO:0000313" key="4">
    <source>
        <dbReference type="Proteomes" id="UP001528040"/>
    </source>
</evidence>
<dbReference type="Proteomes" id="UP001528040">
    <property type="component" value="Unassembled WGS sequence"/>
</dbReference>
<evidence type="ECO:0000256" key="1">
    <source>
        <dbReference type="SAM" id="MobiDB-lite"/>
    </source>
</evidence>
<organism evidence="3 4">
    <name type="scientific">Aliiroseovarius salicola</name>
    <dbReference type="NCBI Taxonomy" id="3009082"/>
    <lineage>
        <taxon>Bacteria</taxon>
        <taxon>Pseudomonadati</taxon>
        <taxon>Pseudomonadota</taxon>
        <taxon>Alphaproteobacteria</taxon>
        <taxon>Rhodobacterales</taxon>
        <taxon>Paracoccaceae</taxon>
        <taxon>Aliiroseovarius</taxon>
    </lineage>
</organism>
<feature type="domain" description="Methylene-tetrahydrofolate reductase C-terminal-like" evidence="2">
    <location>
        <begin position="52"/>
        <end position="143"/>
    </location>
</feature>
<keyword evidence="4" id="KW-1185">Reference proteome</keyword>
<comment type="caution">
    <text evidence="3">The sequence shown here is derived from an EMBL/GenBank/DDBJ whole genome shotgun (WGS) entry which is preliminary data.</text>
</comment>
<dbReference type="Pfam" id="PF12225">
    <property type="entry name" value="DUF5981"/>
    <property type="match status" value="1"/>
</dbReference>
<gene>
    <name evidence="3" type="ORF">O2N63_15930</name>
</gene>
<evidence type="ECO:0000259" key="2">
    <source>
        <dbReference type="Pfam" id="PF12225"/>
    </source>
</evidence>
<reference evidence="3 4" key="1">
    <citation type="submission" date="2023-01" db="EMBL/GenBank/DDBJ databases">
        <authorList>
            <person name="Yoon J.-W."/>
        </authorList>
    </citation>
    <scope>NUCLEOTIDE SEQUENCE [LARGE SCALE GENOMIC DNA]</scope>
    <source>
        <strain evidence="3 4">KMU-50</strain>
    </source>
</reference>
<sequence length="219" mass="24462">MRKQNLAASKGREMYRLRLFAIRHSRAFEWIYRRVEQTLVAMDPLFARIGYERVERPVALVEKAVKTVLFDCKMCGQCVLSSTGMSCPMNCPKQLRNGPCGGVRPGAYCEVKPEMKCVWALAWDGASRMKNGSQITEVLPPVERNLEGSSSWLRVSREKAVHLREAREARRTTIAMAFSGARKVEPSTAPLVEEPEAAHRDVTIDPPAGAKADVKGDKT</sequence>
<protein>
    <submittedName>
        <fullName evidence="3">Methylenetetrahydrofolate reductase C-terminal domain-containing protein</fullName>
    </submittedName>
</protein>
<accession>A0ABT4W4Y9</accession>
<name>A0ABT4W4Y9_9RHOB</name>
<dbReference type="RefSeq" id="WP_271055292.1">
    <property type="nucleotide sequence ID" value="NZ_JAQIIO010000012.1"/>
</dbReference>
<proteinExistence type="predicted"/>